<keyword evidence="3 8" id="KW-0812">Transmembrane</keyword>
<keyword evidence="10" id="KW-1185">Reference proteome</keyword>
<reference evidence="9" key="1">
    <citation type="submission" date="2021-10" db="EMBL/GenBank/DDBJ databases">
        <title>Tropical sea cucumber genome reveals ecological adaptation and Cuvierian tubules defense mechanism.</title>
        <authorList>
            <person name="Chen T."/>
        </authorList>
    </citation>
    <scope>NUCLEOTIDE SEQUENCE</scope>
    <source>
        <strain evidence="9">Nanhai2018</strain>
        <tissue evidence="9">Muscle</tissue>
    </source>
</reference>
<evidence type="ECO:0000313" key="10">
    <source>
        <dbReference type="Proteomes" id="UP001152320"/>
    </source>
</evidence>
<comment type="caution">
    <text evidence="9">The sequence shown here is derived from an EMBL/GenBank/DDBJ whole genome shotgun (WGS) entry which is preliminary data.</text>
</comment>
<feature type="transmembrane region" description="Helical" evidence="8">
    <location>
        <begin position="202"/>
        <end position="219"/>
    </location>
</feature>
<keyword evidence="4" id="KW-0732">Signal</keyword>
<protein>
    <submittedName>
        <fullName evidence="9">Nuclear envelope integral membrane protein 1</fullName>
    </submittedName>
</protein>
<organism evidence="9 10">
    <name type="scientific">Holothuria leucospilota</name>
    <name type="common">Black long sea cucumber</name>
    <name type="synonym">Mertensiothuria leucospilota</name>
    <dbReference type="NCBI Taxonomy" id="206669"/>
    <lineage>
        <taxon>Eukaryota</taxon>
        <taxon>Metazoa</taxon>
        <taxon>Echinodermata</taxon>
        <taxon>Eleutherozoa</taxon>
        <taxon>Echinozoa</taxon>
        <taxon>Holothuroidea</taxon>
        <taxon>Aspidochirotacea</taxon>
        <taxon>Aspidochirotida</taxon>
        <taxon>Holothuriidae</taxon>
        <taxon>Holothuria</taxon>
    </lineage>
</organism>
<keyword evidence="6 8" id="KW-0472">Membrane</keyword>
<evidence type="ECO:0000256" key="2">
    <source>
        <dbReference type="ARBA" id="ARBA00005748"/>
    </source>
</evidence>
<dbReference type="OrthoDB" id="509138at2759"/>
<dbReference type="EMBL" id="JAIZAY010000009">
    <property type="protein sequence ID" value="KAJ8036413.1"/>
    <property type="molecule type" value="Genomic_DNA"/>
</dbReference>
<dbReference type="PANTHER" id="PTHR13598:SF1">
    <property type="entry name" value="AT07567P-RELATED"/>
    <property type="match status" value="1"/>
</dbReference>
<dbReference type="PANTHER" id="PTHR13598">
    <property type="entry name" value="AT07567P-RELATED"/>
    <property type="match status" value="1"/>
</dbReference>
<comment type="similarity">
    <text evidence="2">Belongs to the NEMP family.</text>
</comment>
<feature type="transmembrane region" description="Helical" evidence="8">
    <location>
        <begin position="12"/>
        <end position="28"/>
    </location>
</feature>
<evidence type="ECO:0000256" key="8">
    <source>
        <dbReference type="SAM" id="Phobius"/>
    </source>
</evidence>
<feature type="transmembrane region" description="Helical" evidence="8">
    <location>
        <begin position="173"/>
        <end position="195"/>
    </location>
</feature>
<feature type="transmembrane region" description="Helical" evidence="8">
    <location>
        <begin position="287"/>
        <end position="310"/>
    </location>
</feature>
<accession>A0A9Q1C1A6</accession>
<evidence type="ECO:0000256" key="1">
    <source>
        <dbReference type="ARBA" id="ARBA00004575"/>
    </source>
</evidence>
<dbReference type="InterPro" id="IPR019358">
    <property type="entry name" value="NEMP_fam"/>
</dbReference>
<dbReference type="GO" id="GO:0005637">
    <property type="term" value="C:nuclear inner membrane"/>
    <property type="evidence" value="ECO:0007669"/>
    <property type="project" value="UniProtKB-SubCell"/>
</dbReference>
<feature type="transmembrane region" description="Helical" evidence="8">
    <location>
        <begin position="148"/>
        <end position="167"/>
    </location>
</feature>
<evidence type="ECO:0000256" key="4">
    <source>
        <dbReference type="ARBA" id="ARBA00022729"/>
    </source>
</evidence>
<evidence type="ECO:0000256" key="6">
    <source>
        <dbReference type="ARBA" id="ARBA00023136"/>
    </source>
</evidence>
<dbReference type="AlphaFoldDB" id="A0A9Q1C1A6"/>
<proteinExistence type="inferred from homology"/>
<evidence type="ECO:0000256" key="7">
    <source>
        <dbReference type="ARBA" id="ARBA00023242"/>
    </source>
</evidence>
<evidence type="ECO:0000313" key="9">
    <source>
        <dbReference type="EMBL" id="KAJ8036413.1"/>
    </source>
</evidence>
<dbReference type="Proteomes" id="UP001152320">
    <property type="component" value="Chromosome 9"/>
</dbReference>
<keyword evidence="7" id="KW-0539">Nucleus</keyword>
<name>A0A9Q1C1A6_HOLLE</name>
<evidence type="ECO:0000256" key="5">
    <source>
        <dbReference type="ARBA" id="ARBA00022989"/>
    </source>
</evidence>
<sequence length="414" mass="47783">MNCRIKTTNITFLTFFAFSLSSLAVGYAETKAENLVRKLPTMKKERHLEGFRIYCFEPKTNWPALKSFSSLYVKIEPSAKEYVPMLYFGQNYSEVEGQQKEKGLLGDFRAIAIWPQLRIRMSPLKESCLGVDSEMEYTLEGKMRAFDLLYVGMFIAGVIVFCCAPMFSRSVFFHYSSGVAIGVLASLLIIIYILSRFIPKKIGAVTFLIGGWSIVLYYIQRLADNALQSKYREYIALYFVIAGVISFAVCYWYGPVENERTMHILQYSLHTVGLLLIFSSVQHKPTAIAFIVILISITYFSGSNALRPWWPFSGLRRWWRRWNYPPVRLLSMEEYEEQGRIETEKALNELREYCNSPECNPWKMMSRVKSPERFSKFVLGEDHVSDEELTLYESDMSVPPDSLLTSDDSDDSNE</sequence>
<evidence type="ECO:0000256" key="3">
    <source>
        <dbReference type="ARBA" id="ARBA00022692"/>
    </source>
</evidence>
<dbReference type="Pfam" id="PF10225">
    <property type="entry name" value="NEMP"/>
    <property type="match status" value="1"/>
</dbReference>
<feature type="transmembrane region" description="Helical" evidence="8">
    <location>
        <begin position="234"/>
        <end position="252"/>
    </location>
</feature>
<keyword evidence="5 8" id="KW-1133">Transmembrane helix</keyword>
<gene>
    <name evidence="9" type="ORF">HOLleu_20374</name>
</gene>
<comment type="subcellular location">
    <subcellularLocation>
        <location evidence="1">Nucleus inner membrane</location>
        <topology evidence="1">Multi-pass membrane protein</topology>
        <orientation evidence="1">Nucleoplasmic side</orientation>
    </subcellularLocation>
</comment>